<dbReference type="CDD" id="cd02440">
    <property type="entry name" value="AdoMet_MTases"/>
    <property type="match status" value="1"/>
</dbReference>
<comment type="caution">
    <text evidence="2">The sequence shown here is derived from an EMBL/GenBank/DDBJ whole genome shotgun (WGS) entry which is preliminary data.</text>
</comment>
<accession>A0A9W8UCB8</accession>
<reference evidence="2" key="1">
    <citation type="submission" date="2022-10" db="EMBL/GenBank/DDBJ databases">
        <title>Fusarium specimens isolated from Avocado Roots.</title>
        <authorList>
            <person name="Stajich J."/>
            <person name="Roper C."/>
            <person name="Heimlech-Rivalta G."/>
        </authorList>
    </citation>
    <scope>NUCLEOTIDE SEQUENCE</scope>
    <source>
        <strain evidence="2">CF00143</strain>
    </source>
</reference>
<protein>
    <recommendedName>
        <fullName evidence="1">Methyltransferase type 11 domain-containing protein</fullName>
    </recommendedName>
</protein>
<keyword evidence="3" id="KW-1185">Reference proteome</keyword>
<dbReference type="GO" id="GO:0008757">
    <property type="term" value="F:S-adenosylmethionine-dependent methyltransferase activity"/>
    <property type="evidence" value="ECO:0007669"/>
    <property type="project" value="InterPro"/>
</dbReference>
<gene>
    <name evidence="2" type="ORF">NW766_003804</name>
</gene>
<dbReference type="InterPro" id="IPR029063">
    <property type="entry name" value="SAM-dependent_MTases_sf"/>
</dbReference>
<dbReference type="Pfam" id="PF08241">
    <property type="entry name" value="Methyltransf_11"/>
    <property type="match status" value="1"/>
</dbReference>
<feature type="domain" description="Methyltransferase type 11" evidence="1">
    <location>
        <begin position="63"/>
        <end position="154"/>
    </location>
</feature>
<dbReference type="InterPro" id="IPR013216">
    <property type="entry name" value="Methyltransf_11"/>
</dbReference>
<dbReference type="SUPFAM" id="SSF53335">
    <property type="entry name" value="S-adenosyl-L-methionine-dependent methyltransferases"/>
    <property type="match status" value="1"/>
</dbReference>
<evidence type="ECO:0000313" key="2">
    <source>
        <dbReference type="EMBL" id="KAJ4017735.1"/>
    </source>
</evidence>
<sequence>MSFLESALEAEDVEELREIYDEWADTYNQDVENEGYVAPKLAAEMLVEHLSSRMEVSEAEIFDAGCGTGLVGQELRKLGVETIDGCDISDRMRDIAQGKGTYRSLSSIDLNGFATLPDLKYDAVICVGTMTQGHVAREAFLDSYRLTKHKGLILVTIRDSVWEKNGYEDYVEHMVRTQMVNIISNPKKTQRIAAGVKAHFIVLESLSGEYTMSEDLQEEQMKEMYVPVGTVPDCSANVA</sequence>
<organism evidence="2 3">
    <name type="scientific">Fusarium irregulare</name>
    <dbReference type="NCBI Taxonomy" id="2494466"/>
    <lineage>
        <taxon>Eukaryota</taxon>
        <taxon>Fungi</taxon>
        <taxon>Dikarya</taxon>
        <taxon>Ascomycota</taxon>
        <taxon>Pezizomycotina</taxon>
        <taxon>Sordariomycetes</taxon>
        <taxon>Hypocreomycetidae</taxon>
        <taxon>Hypocreales</taxon>
        <taxon>Nectriaceae</taxon>
        <taxon>Fusarium</taxon>
        <taxon>Fusarium incarnatum-equiseti species complex</taxon>
    </lineage>
</organism>
<dbReference type="EMBL" id="JAPDHF010000005">
    <property type="protein sequence ID" value="KAJ4017735.1"/>
    <property type="molecule type" value="Genomic_DNA"/>
</dbReference>
<dbReference type="AlphaFoldDB" id="A0A9W8UCB8"/>
<proteinExistence type="predicted"/>
<name>A0A9W8UCB8_9HYPO</name>
<dbReference type="OrthoDB" id="66144at2759"/>
<evidence type="ECO:0000313" key="3">
    <source>
        <dbReference type="Proteomes" id="UP001152130"/>
    </source>
</evidence>
<dbReference type="Gene3D" id="3.40.50.150">
    <property type="entry name" value="Vaccinia Virus protein VP39"/>
    <property type="match status" value="1"/>
</dbReference>
<dbReference type="Proteomes" id="UP001152130">
    <property type="component" value="Unassembled WGS sequence"/>
</dbReference>
<evidence type="ECO:0000259" key="1">
    <source>
        <dbReference type="Pfam" id="PF08241"/>
    </source>
</evidence>